<evidence type="ECO:0000313" key="2">
    <source>
        <dbReference type="EMBL" id="SCW35399.1"/>
    </source>
</evidence>
<reference evidence="3" key="1">
    <citation type="submission" date="2016-10" db="EMBL/GenBank/DDBJ databases">
        <authorList>
            <person name="Varghese N."/>
            <person name="Submissions S."/>
        </authorList>
    </citation>
    <scope>NUCLEOTIDE SEQUENCE [LARGE SCALE GENOMIC DNA]</scope>
    <source>
        <strain evidence="3">CGMCC 1.1761</strain>
    </source>
</reference>
<dbReference type="Pfam" id="PF03473">
    <property type="entry name" value="MOSC"/>
    <property type="match status" value="1"/>
</dbReference>
<dbReference type="EMBL" id="FMTP01000001">
    <property type="protein sequence ID" value="SCW35399.1"/>
    <property type="molecule type" value="Genomic_DNA"/>
</dbReference>
<dbReference type="GO" id="GO:0030151">
    <property type="term" value="F:molybdenum ion binding"/>
    <property type="evidence" value="ECO:0007669"/>
    <property type="project" value="InterPro"/>
</dbReference>
<dbReference type="InterPro" id="IPR011037">
    <property type="entry name" value="Pyrv_Knase-like_insert_dom_sf"/>
</dbReference>
<organism evidence="2 3">
    <name type="scientific">Ancylobacter rudongensis</name>
    <dbReference type="NCBI Taxonomy" id="177413"/>
    <lineage>
        <taxon>Bacteria</taxon>
        <taxon>Pseudomonadati</taxon>
        <taxon>Pseudomonadota</taxon>
        <taxon>Alphaproteobacteria</taxon>
        <taxon>Hyphomicrobiales</taxon>
        <taxon>Xanthobacteraceae</taxon>
        <taxon>Ancylobacter</taxon>
    </lineage>
</organism>
<evidence type="ECO:0000313" key="3">
    <source>
        <dbReference type="Proteomes" id="UP000198889"/>
    </source>
</evidence>
<dbReference type="GO" id="GO:0003824">
    <property type="term" value="F:catalytic activity"/>
    <property type="evidence" value="ECO:0007669"/>
    <property type="project" value="InterPro"/>
</dbReference>
<name>A0A1G4PTN4_9HYPH</name>
<dbReference type="PANTHER" id="PTHR36930">
    <property type="entry name" value="METAL-SULFUR CLUSTER BIOSYNTHESIS PROTEINS YUAD-RELATED"/>
    <property type="match status" value="1"/>
</dbReference>
<protein>
    <submittedName>
        <fullName evidence="2">MOSC domain-containing protein</fullName>
    </submittedName>
</protein>
<dbReference type="PANTHER" id="PTHR36930:SF1">
    <property type="entry name" value="MOSC DOMAIN-CONTAINING PROTEIN"/>
    <property type="match status" value="1"/>
</dbReference>
<dbReference type="InterPro" id="IPR005302">
    <property type="entry name" value="MoCF_Sase_C"/>
</dbReference>
<gene>
    <name evidence="2" type="ORF">SAMN05660859_0756</name>
</gene>
<dbReference type="InterPro" id="IPR052716">
    <property type="entry name" value="MOSC_domain"/>
</dbReference>
<dbReference type="RefSeq" id="WP_091436222.1">
    <property type="nucleotide sequence ID" value="NZ_FMTP01000001.1"/>
</dbReference>
<dbReference type="Gene3D" id="2.40.33.20">
    <property type="entry name" value="PK beta-barrel domain-like"/>
    <property type="match status" value="1"/>
</dbReference>
<feature type="domain" description="MOSC" evidence="1">
    <location>
        <begin position="45"/>
        <end position="201"/>
    </location>
</feature>
<dbReference type="AlphaFoldDB" id="A0A1G4PTN4"/>
<evidence type="ECO:0000259" key="1">
    <source>
        <dbReference type="PROSITE" id="PS51340"/>
    </source>
</evidence>
<proteinExistence type="predicted"/>
<keyword evidence="3" id="KW-1185">Reference proteome</keyword>
<accession>A0A1G4PTN4</accession>
<dbReference type="GO" id="GO:0030170">
    <property type="term" value="F:pyridoxal phosphate binding"/>
    <property type="evidence" value="ECO:0007669"/>
    <property type="project" value="InterPro"/>
</dbReference>
<dbReference type="SUPFAM" id="SSF50800">
    <property type="entry name" value="PK beta-barrel domain-like"/>
    <property type="match status" value="1"/>
</dbReference>
<dbReference type="Proteomes" id="UP000198889">
    <property type="component" value="Unassembled WGS sequence"/>
</dbReference>
<sequence>MTRAPRTRPDHPPLDLFGAPAAVPGRRLTGYLAQTLLADGPGFATHAAEQLVVTLEGILGDRHAGFSRAADSRVPWYPRGTPLRNTRQISLVATDELAEIARRLGLTQIAPEWIGANLVIEGVPRLTGLPPGTRLHFEGGAALVVEGENAPCRHAGAAIAAQTGQGGAELGFAKVAKGLRGLVAWVERAGTLSSGSKVELRVPAQRLWTA</sequence>
<dbReference type="PROSITE" id="PS51340">
    <property type="entry name" value="MOSC"/>
    <property type="match status" value="1"/>
</dbReference>
<dbReference type="STRING" id="177413.SAMN05660859_0756"/>